<accession>A0ABQ2NAQ1</accession>
<evidence type="ECO:0000259" key="1">
    <source>
        <dbReference type="Pfam" id="PF01569"/>
    </source>
</evidence>
<dbReference type="EMBL" id="BMNI01000004">
    <property type="protein sequence ID" value="GGO89642.1"/>
    <property type="molecule type" value="Genomic_DNA"/>
</dbReference>
<dbReference type="SUPFAM" id="SSF48317">
    <property type="entry name" value="Acid phosphatase/Vanadium-dependent haloperoxidase"/>
    <property type="match status" value="1"/>
</dbReference>
<reference evidence="3" key="1">
    <citation type="journal article" date="2019" name="Int. J. Syst. Evol. Microbiol.">
        <title>The Global Catalogue of Microorganisms (GCM) 10K type strain sequencing project: providing services to taxonomists for standard genome sequencing and annotation.</title>
        <authorList>
            <consortium name="The Broad Institute Genomics Platform"/>
            <consortium name="The Broad Institute Genome Sequencing Center for Infectious Disease"/>
            <person name="Wu L."/>
            <person name="Ma J."/>
        </authorList>
    </citation>
    <scope>NUCLEOTIDE SEQUENCE [LARGE SCALE GENOMIC DNA]</scope>
    <source>
        <strain evidence="3">CGMCC 4.7371</strain>
    </source>
</reference>
<dbReference type="Proteomes" id="UP000655410">
    <property type="component" value="Unassembled WGS sequence"/>
</dbReference>
<sequence>MRLPRRRYLVVAVVAIVALAVCALLPLLTGAGSLSAKDTIEADPAPRLFADRALAPVDPLVVPQAARAHEAMADWWRGHGRKADDTGFQKWLLTAFPAPPKDRAKELPGEERLAHERTAAGVKAATWLEAHGKKDVWKLYAHDQREWLTASAGHQRKADEKLLLKLSKKAADTLGTRFGVSAPYVLEPSLRPDHQVKAGQTCPCSYPSRHASAAAASRTYLAHFAPHMDAEYRWMEDEIDWSRIYMAGHVPSDIEGGALLGDMLAEYVLVTRDHVDPATLG</sequence>
<name>A0ABQ2NAQ1_9ACTN</name>
<proteinExistence type="predicted"/>
<dbReference type="Gene3D" id="1.20.144.10">
    <property type="entry name" value="Phosphatidic acid phosphatase type 2/haloperoxidase"/>
    <property type="match status" value="1"/>
</dbReference>
<keyword evidence="3" id="KW-1185">Reference proteome</keyword>
<dbReference type="RefSeq" id="WP_188783834.1">
    <property type="nucleotide sequence ID" value="NZ_BMNI01000004.1"/>
</dbReference>
<evidence type="ECO:0000313" key="3">
    <source>
        <dbReference type="Proteomes" id="UP000655410"/>
    </source>
</evidence>
<comment type="caution">
    <text evidence="2">The sequence shown here is derived from an EMBL/GenBank/DDBJ whole genome shotgun (WGS) entry which is preliminary data.</text>
</comment>
<gene>
    <name evidence="2" type="ORF">GCM10011584_19590</name>
</gene>
<dbReference type="InterPro" id="IPR036938">
    <property type="entry name" value="PAP2/HPO_sf"/>
</dbReference>
<evidence type="ECO:0000313" key="2">
    <source>
        <dbReference type="EMBL" id="GGO89642.1"/>
    </source>
</evidence>
<dbReference type="Pfam" id="PF01569">
    <property type="entry name" value="PAP2"/>
    <property type="match status" value="1"/>
</dbReference>
<protein>
    <recommendedName>
        <fullName evidence="1">Phosphatidic acid phosphatase type 2/haloperoxidase domain-containing protein</fullName>
    </recommendedName>
</protein>
<organism evidence="2 3">
    <name type="scientific">Nocardioides phosphati</name>
    <dbReference type="NCBI Taxonomy" id="1867775"/>
    <lineage>
        <taxon>Bacteria</taxon>
        <taxon>Bacillati</taxon>
        <taxon>Actinomycetota</taxon>
        <taxon>Actinomycetes</taxon>
        <taxon>Propionibacteriales</taxon>
        <taxon>Nocardioidaceae</taxon>
        <taxon>Nocardioides</taxon>
    </lineage>
</organism>
<dbReference type="InterPro" id="IPR000326">
    <property type="entry name" value="PAP2/HPO"/>
</dbReference>
<feature type="domain" description="Phosphatidic acid phosphatase type 2/haloperoxidase" evidence="1">
    <location>
        <begin position="179"/>
        <end position="265"/>
    </location>
</feature>